<reference evidence="3" key="1">
    <citation type="submission" date="2018-12" db="EMBL/GenBank/DDBJ databases">
        <title>Complete genome sequence of an uncultured bacterium of the candidate phylum Bipolaricaulota.</title>
        <authorList>
            <person name="Kadnikov V.V."/>
            <person name="Mardanov A.V."/>
            <person name="Beletsky A.V."/>
            <person name="Frank Y.A."/>
            <person name="Karnachuk O.V."/>
            <person name="Ravin N.V."/>
        </authorList>
    </citation>
    <scope>NUCLEOTIDE SEQUENCE [LARGE SCALE GENOMIC DNA]</scope>
</reference>
<dbReference type="AlphaFoldDB" id="A0A410FVM6"/>
<dbReference type="PANTHER" id="PTHR48079">
    <property type="entry name" value="PROTEIN YEEZ"/>
    <property type="match status" value="1"/>
</dbReference>
<dbReference type="KEGG" id="bih:BIP78_1399"/>
<organism evidence="2 3">
    <name type="scientific">Bipolaricaulis sibiricus</name>
    <dbReference type="NCBI Taxonomy" id="2501609"/>
    <lineage>
        <taxon>Bacteria</taxon>
        <taxon>Candidatus Bipolaricaulota</taxon>
        <taxon>Candidatus Bipolaricaulia</taxon>
        <taxon>Candidatus Bipolaricaulales</taxon>
        <taxon>Candidatus Bipolaricaulaceae</taxon>
        <taxon>Candidatus Bipolaricaulis</taxon>
    </lineage>
</organism>
<dbReference type="CDD" id="cd05228">
    <property type="entry name" value="AR_FR_like_1_SDR_e"/>
    <property type="match status" value="1"/>
</dbReference>
<dbReference type="SUPFAM" id="SSF51735">
    <property type="entry name" value="NAD(P)-binding Rossmann-fold domains"/>
    <property type="match status" value="1"/>
</dbReference>
<name>A0A410FVM6_BIPS1</name>
<dbReference type="InterPro" id="IPR017829">
    <property type="entry name" value="Hopanoid-assoc_sugar_epimerase"/>
</dbReference>
<dbReference type="PANTHER" id="PTHR48079:SF6">
    <property type="entry name" value="NAD(P)-BINDING DOMAIN-CONTAINING PROTEIN-RELATED"/>
    <property type="match status" value="1"/>
</dbReference>
<feature type="domain" description="NAD-dependent epimerase/dehydratase" evidence="1">
    <location>
        <begin position="3"/>
        <end position="229"/>
    </location>
</feature>
<gene>
    <name evidence="2" type="ORF">BIP78_1399</name>
</gene>
<sequence length="343" mass="37111">MQALVTGATGFIGANVVRALLKRGYSVRVFARPGADRTNLEGLDIEWAEGDVRSLASVRRAISGCSHVFHVAALYALWTRPRRLIYEVNVDGTRHVLQAAWEAGVERVICTSSVAAIGLRPDGRPSDESVPPTRATLVGDYKKSKFLAQGVALAFGRRGLPVVVVNPSFPVGPYDVKPTPTGQVVVDFLNGRLPAYVETGMNVVAVEDVALGHVLAAERGRPGELYILGGENLAMREFLGLLAEVSGRSAPRARLPAALLLPLGYLNAAWSAATGTVPRLTPDTARMARHRMFYDPGKAVRELGLPQTPAREALRRAVAWFKENGYVTPRLPRLEQRQGPRPG</sequence>
<evidence type="ECO:0000313" key="2">
    <source>
        <dbReference type="EMBL" id="QAA77165.1"/>
    </source>
</evidence>
<evidence type="ECO:0000313" key="3">
    <source>
        <dbReference type="Proteomes" id="UP000287233"/>
    </source>
</evidence>
<dbReference type="InterPro" id="IPR051783">
    <property type="entry name" value="NAD(P)-dependent_oxidoreduct"/>
</dbReference>
<dbReference type="InterPro" id="IPR036291">
    <property type="entry name" value="NAD(P)-bd_dom_sf"/>
</dbReference>
<protein>
    <submittedName>
        <fullName evidence="2">Hopanoid-associated sugar epimerase HpnA</fullName>
    </submittedName>
</protein>
<dbReference type="Proteomes" id="UP000287233">
    <property type="component" value="Chromosome"/>
</dbReference>
<evidence type="ECO:0000259" key="1">
    <source>
        <dbReference type="Pfam" id="PF01370"/>
    </source>
</evidence>
<accession>A0A410FVM6</accession>
<dbReference type="GO" id="GO:0005737">
    <property type="term" value="C:cytoplasm"/>
    <property type="evidence" value="ECO:0007669"/>
    <property type="project" value="TreeGrafter"/>
</dbReference>
<proteinExistence type="predicted"/>
<dbReference type="InterPro" id="IPR001509">
    <property type="entry name" value="Epimerase_deHydtase"/>
</dbReference>
<dbReference type="Gene3D" id="3.40.50.720">
    <property type="entry name" value="NAD(P)-binding Rossmann-like Domain"/>
    <property type="match status" value="1"/>
</dbReference>
<dbReference type="NCBIfam" id="TIGR03466">
    <property type="entry name" value="HpnA"/>
    <property type="match status" value="1"/>
</dbReference>
<dbReference type="Pfam" id="PF01370">
    <property type="entry name" value="Epimerase"/>
    <property type="match status" value="1"/>
</dbReference>
<dbReference type="EMBL" id="CP034928">
    <property type="protein sequence ID" value="QAA77165.1"/>
    <property type="molecule type" value="Genomic_DNA"/>
</dbReference>
<dbReference type="GO" id="GO:0004029">
    <property type="term" value="F:aldehyde dehydrogenase (NAD+) activity"/>
    <property type="evidence" value="ECO:0007669"/>
    <property type="project" value="TreeGrafter"/>
</dbReference>